<keyword evidence="9 11" id="KW-0106">Calcium</keyword>
<feature type="compositionally biased region" description="Polar residues" evidence="12">
    <location>
        <begin position="193"/>
        <end position="205"/>
    </location>
</feature>
<reference evidence="15" key="1">
    <citation type="submission" date="2022-10" db="EMBL/GenBank/DDBJ databases">
        <title>Puccinia triticina Genome sequencing and assembly.</title>
        <authorList>
            <person name="Li C."/>
        </authorList>
    </citation>
    <scope>NUCLEOTIDE SEQUENCE</scope>
    <source>
        <strain evidence="15">Pt15</strain>
    </source>
</reference>
<dbReference type="EC" id="3.4.14.10" evidence="4"/>
<keyword evidence="7 11" id="KW-0378">Hydrolase</keyword>
<evidence type="ECO:0000256" key="3">
    <source>
        <dbReference type="ARBA" id="ARBA00004239"/>
    </source>
</evidence>
<dbReference type="PANTHER" id="PTHR14218">
    <property type="entry name" value="PROTEASE S8 TRIPEPTIDYL PEPTIDASE I CLN2"/>
    <property type="match status" value="1"/>
</dbReference>
<dbReference type="InterPro" id="IPR000209">
    <property type="entry name" value="Peptidase_S8/S53_dom"/>
</dbReference>
<dbReference type="CDD" id="cd11377">
    <property type="entry name" value="Pro-peptidase_S53"/>
    <property type="match status" value="1"/>
</dbReference>
<evidence type="ECO:0000256" key="2">
    <source>
        <dbReference type="ARBA" id="ARBA00002451"/>
    </source>
</evidence>
<feature type="active site" description="Charge relay system" evidence="11">
    <location>
        <position position="327"/>
    </location>
</feature>
<feature type="binding site" evidence="11">
    <location>
        <position position="611"/>
    </location>
    <ligand>
        <name>Ca(2+)</name>
        <dbReference type="ChEBI" id="CHEBI:29108"/>
    </ligand>
</feature>
<evidence type="ECO:0000256" key="7">
    <source>
        <dbReference type="ARBA" id="ARBA00022801"/>
    </source>
</evidence>
<dbReference type="SMART" id="SM00944">
    <property type="entry name" value="Pro-kuma_activ"/>
    <property type="match status" value="1"/>
</dbReference>
<evidence type="ECO:0000256" key="13">
    <source>
        <dbReference type="SAM" id="SignalP"/>
    </source>
</evidence>
<dbReference type="SUPFAM" id="SSF52743">
    <property type="entry name" value="Subtilisin-like"/>
    <property type="match status" value="1"/>
</dbReference>
<feature type="binding site" evidence="11">
    <location>
        <position position="609"/>
    </location>
    <ligand>
        <name>Ca(2+)</name>
        <dbReference type="ChEBI" id="CHEBI:29108"/>
    </ligand>
</feature>
<evidence type="ECO:0000313" key="16">
    <source>
        <dbReference type="Proteomes" id="UP001164743"/>
    </source>
</evidence>
<feature type="signal peptide" evidence="13">
    <location>
        <begin position="1"/>
        <end position="21"/>
    </location>
</feature>
<feature type="binding site" evidence="11">
    <location>
        <position position="591"/>
    </location>
    <ligand>
        <name>Ca(2+)</name>
        <dbReference type="ChEBI" id="CHEBI:29108"/>
    </ligand>
</feature>
<evidence type="ECO:0000256" key="4">
    <source>
        <dbReference type="ARBA" id="ARBA00012462"/>
    </source>
</evidence>
<evidence type="ECO:0000256" key="11">
    <source>
        <dbReference type="PROSITE-ProRule" id="PRU01032"/>
    </source>
</evidence>
<keyword evidence="16" id="KW-1185">Reference proteome</keyword>
<comment type="catalytic activity">
    <reaction evidence="1">
        <text>Release of an N-terminal tripeptide from a polypeptide.</text>
        <dbReference type="EC" id="3.4.14.10"/>
    </reaction>
</comment>
<feature type="active site" description="Charge relay system" evidence="11">
    <location>
        <position position="548"/>
    </location>
</feature>
<dbReference type="Pfam" id="PF09286">
    <property type="entry name" value="Pro-kuma_activ"/>
    <property type="match status" value="1"/>
</dbReference>
<evidence type="ECO:0000256" key="9">
    <source>
        <dbReference type="ARBA" id="ARBA00022837"/>
    </source>
</evidence>
<keyword evidence="5 11" id="KW-0645">Protease</keyword>
<dbReference type="PANTHER" id="PTHR14218:SF15">
    <property type="entry name" value="TRIPEPTIDYL-PEPTIDASE 1"/>
    <property type="match status" value="1"/>
</dbReference>
<evidence type="ECO:0000256" key="12">
    <source>
        <dbReference type="SAM" id="MobiDB-lite"/>
    </source>
</evidence>
<dbReference type="RefSeq" id="XP_053017326.1">
    <property type="nucleotide sequence ID" value="XM_053166901.1"/>
</dbReference>
<comment type="function">
    <text evidence="2">Secreted tripeptidyl-peptidase which degrades proteins at acidic pHs and is involved in virulence.</text>
</comment>
<feature type="region of interest" description="Disordered" evidence="12">
    <location>
        <begin position="193"/>
        <end position="217"/>
    </location>
</feature>
<sequence>MMAINSASFVALSCLFSLLMAFPMPDPPNTSSKGFRLFEAHQAPRSFTKRQIPQSHKHTLNLKIGLKSGGMDVIKKRLVETSDPQSSSYGQHLTFEEIKHLSAPSSSSLDAVNEWLSSHGFDESSIDWSHSKDWVTLNEVPLQKAEEMLNTTYFYYQHDDGELLLRTERYSLPEEIHSHVELVQVGEAHSSFSTLTPKRSMTTNEPSKKRKHKSIQISNTRSKRNFQKFIPQSLTNTTACLDPYSVTNACLRELYQTNSYRLQCKGNANRIGVTAYIGERANFEDLKDFLTNEGLPTTNNFTVVSVNGGLNPQTNTLDEIVRHVGVEGNLDIQTTMGFTAPMPNIFYTTAGTPPFKADLFTTSNSNEPYLDWLLYIASQPDSAVPQVISTSYGDDEQTVPANYAQRVCNQLAALTARGVSLIFSSGDDGVGQDGTCMSNDGKNTTKFIPIFPASCPFVTSVGATQNFHPEEAVSVDGPGGFPSGGGFSEYFDRPQYQSQQVQSYLQQLGSNFTGLYNPKGRGIPDVSAQGAKYLMTWQKLHVHVGGSSAAAPTFASVISLLNDDRIARGMSSLGFLNPWLYSEGYKALNDIVIGSSSGCGTTGFAAAKGWDPVTGLGTPNFPAMQRAMPPKPSKTTPAPIPARGVNSDCKSSVMSSVNCFLGFRIPGF</sequence>
<accession>A0ABY7C9C8</accession>
<dbReference type="Gene3D" id="3.40.50.200">
    <property type="entry name" value="Peptidase S8/S53 domain"/>
    <property type="match status" value="1"/>
</dbReference>
<comment type="subcellular location">
    <subcellularLocation>
        <location evidence="3">Secreted</location>
        <location evidence="3">Extracellular space</location>
    </subcellularLocation>
</comment>
<keyword evidence="8 11" id="KW-0720">Serine protease</keyword>
<dbReference type="InterPro" id="IPR030400">
    <property type="entry name" value="Sedolisin_dom"/>
</dbReference>
<dbReference type="Pfam" id="PF00082">
    <property type="entry name" value="Peptidase_S8"/>
    <property type="match status" value="1"/>
</dbReference>
<dbReference type="PROSITE" id="PS51695">
    <property type="entry name" value="SEDOLISIN"/>
    <property type="match status" value="1"/>
</dbReference>
<dbReference type="InterPro" id="IPR036852">
    <property type="entry name" value="Peptidase_S8/S53_dom_sf"/>
</dbReference>
<evidence type="ECO:0000256" key="8">
    <source>
        <dbReference type="ARBA" id="ARBA00022825"/>
    </source>
</evidence>
<keyword evidence="6 11" id="KW-0479">Metal-binding</keyword>
<evidence type="ECO:0000256" key="6">
    <source>
        <dbReference type="ARBA" id="ARBA00022723"/>
    </source>
</evidence>
<dbReference type="SUPFAM" id="SSF54897">
    <property type="entry name" value="Protease propeptides/inhibitors"/>
    <property type="match status" value="1"/>
</dbReference>
<feature type="domain" description="Peptidase S53" evidence="14">
    <location>
        <begin position="245"/>
        <end position="631"/>
    </location>
</feature>
<evidence type="ECO:0000313" key="15">
    <source>
        <dbReference type="EMBL" id="WAQ81771.1"/>
    </source>
</evidence>
<comment type="cofactor">
    <cofactor evidence="11">
        <name>Ca(2+)</name>
        <dbReference type="ChEBI" id="CHEBI:29108"/>
    </cofactor>
    <text evidence="11">Binds 1 Ca(2+) ion per subunit.</text>
</comment>
<dbReference type="Proteomes" id="UP001164743">
    <property type="component" value="Chromosome 2A"/>
</dbReference>
<organism evidence="15 16">
    <name type="scientific">Puccinia triticina</name>
    <dbReference type="NCBI Taxonomy" id="208348"/>
    <lineage>
        <taxon>Eukaryota</taxon>
        <taxon>Fungi</taxon>
        <taxon>Dikarya</taxon>
        <taxon>Basidiomycota</taxon>
        <taxon>Pucciniomycotina</taxon>
        <taxon>Pucciniomycetes</taxon>
        <taxon>Pucciniales</taxon>
        <taxon>Pucciniaceae</taxon>
        <taxon>Puccinia</taxon>
    </lineage>
</organism>
<evidence type="ECO:0000256" key="5">
    <source>
        <dbReference type="ARBA" id="ARBA00022670"/>
    </source>
</evidence>
<dbReference type="InterPro" id="IPR050819">
    <property type="entry name" value="Tripeptidyl-peptidase_I"/>
</dbReference>
<feature type="chain" id="PRO_5046015482" description="tripeptidyl-peptidase II" evidence="13">
    <location>
        <begin position="22"/>
        <end position="668"/>
    </location>
</feature>
<dbReference type="CDD" id="cd04056">
    <property type="entry name" value="Peptidases_S53"/>
    <property type="match status" value="1"/>
</dbReference>
<evidence type="ECO:0000256" key="1">
    <source>
        <dbReference type="ARBA" id="ARBA00001910"/>
    </source>
</evidence>
<evidence type="ECO:0000256" key="10">
    <source>
        <dbReference type="ARBA" id="ARBA00023145"/>
    </source>
</evidence>
<dbReference type="InterPro" id="IPR015366">
    <property type="entry name" value="S53_propep"/>
</dbReference>
<evidence type="ECO:0000259" key="14">
    <source>
        <dbReference type="PROSITE" id="PS51695"/>
    </source>
</evidence>
<proteinExistence type="predicted"/>
<keyword evidence="10" id="KW-0865">Zymogen</keyword>
<feature type="binding site" evidence="11">
    <location>
        <position position="590"/>
    </location>
    <ligand>
        <name>Ca(2+)</name>
        <dbReference type="ChEBI" id="CHEBI:29108"/>
    </ligand>
</feature>
<dbReference type="EMBL" id="CP110422">
    <property type="protein sequence ID" value="WAQ81771.1"/>
    <property type="molecule type" value="Genomic_DNA"/>
</dbReference>
<feature type="active site" description="Charge relay system" evidence="11">
    <location>
        <position position="331"/>
    </location>
</feature>
<dbReference type="GeneID" id="77807785"/>
<protein>
    <recommendedName>
        <fullName evidence="4">tripeptidyl-peptidase II</fullName>
        <ecNumber evidence="4">3.4.14.10</ecNumber>
    </recommendedName>
</protein>
<gene>
    <name evidence="15" type="ORF">PtA15_2A83</name>
</gene>
<keyword evidence="13" id="KW-0732">Signal</keyword>
<name>A0ABY7C9C8_9BASI</name>